<dbReference type="GeneID" id="93160449"/>
<sequence>MYFGRVYVSYKKSVLDPQGEVIKSGLTHMGFEKIESVKQGKYFEIKFAATDMENAKQELVKMIEALLINANTETYRYDLKELGD</sequence>
<dbReference type="InterPro" id="IPR003850">
    <property type="entry name" value="PurS"/>
</dbReference>
<dbReference type="HAMAP" id="MF_01926">
    <property type="entry name" value="PurS"/>
    <property type="match status" value="1"/>
</dbReference>
<dbReference type="GO" id="GO:0004642">
    <property type="term" value="F:phosphoribosylformylglycinamidine synthase activity"/>
    <property type="evidence" value="ECO:0007669"/>
    <property type="project" value="UniProtKB-UniRule"/>
</dbReference>
<dbReference type="UniPathway" id="UPA00074">
    <property type="reaction ID" value="UER00128"/>
</dbReference>
<comment type="subunit">
    <text evidence="6">Part of the FGAM synthase complex composed of 1 PurL, 1 PurQ and 2 PurS subunits.</text>
</comment>
<dbReference type="RefSeq" id="WP_056957662.1">
    <property type="nucleotide sequence ID" value="NZ_BAAAXT010000017.1"/>
</dbReference>
<keyword evidence="1 6" id="KW-0963">Cytoplasm</keyword>
<keyword evidence="4 6" id="KW-0658">Purine biosynthesis</keyword>
<dbReference type="PANTHER" id="PTHR34696:SF1">
    <property type="entry name" value="PHOSPHORIBOSYLFORMYLGLYCINAMIDINE SYNTHASE SUBUNIT PURS"/>
    <property type="match status" value="1"/>
</dbReference>
<comment type="subcellular location">
    <subcellularLocation>
        <location evidence="6">Cytoplasm</location>
    </subcellularLocation>
</comment>
<evidence type="ECO:0000313" key="8">
    <source>
        <dbReference type="Proteomes" id="UP000313312"/>
    </source>
</evidence>
<dbReference type="EMBL" id="QFCR01000002">
    <property type="protein sequence ID" value="TNK90938.1"/>
    <property type="molecule type" value="Genomic_DNA"/>
</dbReference>
<dbReference type="GO" id="GO:0005737">
    <property type="term" value="C:cytoplasm"/>
    <property type="evidence" value="ECO:0007669"/>
    <property type="project" value="UniProtKB-SubCell"/>
</dbReference>
<evidence type="ECO:0000256" key="5">
    <source>
        <dbReference type="ARBA" id="ARBA00022840"/>
    </source>
</evidence>
<evidence type="ECO:0000256" key="2">
    <source>
        <dbReference type="ARBA" id="ARBA00022598"/>
    </source>
</evidence>
<proteinExistence type="inferred from homology"/>
<dbReference type="Pfam" id="PF02700">
    <property type="entry name" value="PurS"/>
    <property type="match status" value="1"/>
</dbReference>
<evidence type="ECO:0000256" key="6">
    <source>
        <dbReference type="HAMAP-Rule" id="MF_01926"/>
    </source>
</evidence>
<keyword evidence="3 6" id="KW-0547">Nucleotide-binding</keyword>
<dbReference type="PANTHER" id="PTHR34696">
    <property type="entry name" value="PHOSPHORIBOSYLFORMYLGLYCINAMIDINE SYNTHASE SUBUNIT PURS"/>
    <property type="match status" value="1"/>
</dbReference>
<gene>
    <name evidence="6" type="primary">purS</name>
    <name evidence="7" type="ORF">DID87_00900</name>
</gene>
<comment type="pathway">
    <text evidence="6">Purine metabolism; IMP biosynthesis via de novo pathway; 5-amino-1-(5-phospho-D-ribosyl)imidazole from N(2)-formyl-N(1)-(5-phospho-D-ribosyl)glycinamide: step 1/2.</text>
</comment>
<keyword evidence="5 6" id="KW-0067">ATP-binding</keyword>
<dbReference type="Proteomes" id="UP000313312">
    <property type="component" value="Unassembled WGS sequence"/>
</dbReference>
<reference evidence="7 8" key="1">
    <citation type="submission" date="2018-05" db="EMBL/GenBank/DDBJ databases">
        <title>Lactobacillus sanfranciscensis Ah4 draft denome sequence.</title>
        <authorList>
            <person name="Zhang G."/>
        </authorList>
    </citation>
    <scope>NUCLEOTIDE SEQUENCE [LARGE SCALE GENOMIC DNA]</scope>
    <source>
        <strain evidence="7 8">Ah4</strain>
    </source>
</reference>
<dbReference type="NCBIfam" id="NF004630">
    <property type="entry name" value="PRK05974.1"/>
    <property type="match status" value="1"/>
</dbReference>
<keyword evidence="2 6" id="KW-0436">Ligase</keyword>
<dbReference type="Gene3D" id="3.30.1280.10">
    <property type="entry name" value="Phosphoribosylformylglycinamidine synthase subunit PurS"/>
    <property type="match status" value="1"/>
</dbReference>
<dbReference type="GO" id="GO:0006189">
    <property type="term" value="P:'de novo' IMP biosynthetic process"/>
    <property type="evidence" value="ECO:0007669"/>
    <property type="project" value="UniProtKB-UniRule"/>
</dbReference>
<comment type="catalytic activity">
    <reaction evidence="6">
        <text>N(2)-formyl-N(1)-(5-phospho-beta-D-ribosyl)glycinamide + L-glutamine + ATP + H2O = 2-formamido-N(1)-(5-O-phospho-beta-D-ribosyl)acetamidine + L-glutamate + ADP + phosphate + H(+)</text>
        <dbReference type="Rhea" id="RHEA:17129"/>
        <dbReference type="ChEBI" id="CHEBI:15377"/>
        <dbReference type="ChEBI" id="CHEBI:15378"/>
        <dbReference type="ChEBI" id="CHEBI:29985"/>
        <dbReference type="ChEBI" id="CHEBI:30616"/>
        <dbReference type="ChEBI" id="CHEBI:43474"/>
        <dbReference type="ChEBI" id="CHEBI:58359"/>
        <dbReference type="ChEBI" id="CHEBI:147286"/>
        <dbReference type="ChEBI" id="CHEBI:147287"/>
        <dbReference type="ChEBI" id="CHEBI:456216"/>
        <dbReference type="EC" id="6.3.5.3"/>
    </reaction>
</comment>
<comment type="function">
    <text evidence="6">Part of the phosphoribosylformylglycinamidine synthase complex involved in the purines biosynthetic pathway. Catalyzes the ATP-dependent conversion of formylglycinamide ribonucleotide (FGAR) and glutamine to yield formylglycinamidine ribonucleotide (FGAM) and glutamate. The FGAM synthase complex is composed of three subunits. PurQ produces an ammonia molecule by converting glutamine to glutamate. PurL transfers the ammonia molecule to FGAR to form FGAM in an ATP-dependent manner. PurS interacts with PurQ and PurL and is thought to assist in the transfer of the ammonia molecule from PurQ to PurL.</text>
</comment>
<dbReference type="AlphaFoldDB" id="A0A5C4TKA7"/>
<protein>
    <recommendedName>
        <fullName evidence="6">Phosphoribosylformylglycinamidine synthase subunit PurS</fullName>
        <shortName evidence="6">FGAM synthase</shortName>
        <ecNumber evidence="6">6.3.5.3</ecNumber>
    </recommendedName>
    <alternativeName>
        <fullName evidence="6">Formylglycinamide ribonucleotide amidotransferase subunit III</fullName>
        <shortName evidence="6">FGAR amidotransferase III</shortName>
        <shortName evidence="6">FGAR-AT III</shortName>
    </alternativeName>
    <alternativeName>
        <fullName evidence="6">Phosphoribosylformylglycinamidine synthase subunit III</fullName>
    </alternativeName>
</protein>
<name>A0A5C4TKA7_FRUSA</name>
<comment type="similarity">
    <text evidence="6">Belongs to the PurS family.</text>
</comment>
<evidence type="ECO:0000256" key="1">
    <source>
        <dbReference type="ARBA" id="ARBA00022490"/>
    </source>
</evidence>
<dbReference type="InterPro" id="IPR036604">
    <property type="entry name" value="PurS-like_sf"/>
</dbReference>
<dbReference type="NCBIfam" id="TIGR00302">
    <property type="entry name" value="phosphoribosylformylglycinamidine synthase subunit PurS"/>
    <property type="match status" value="1"/>
</dbReference>
<comment type="caution">
    <text evidence="7">The sequence shown here is derived from an EMBL/GenBank/DDBJ whole genome shotgun (WGS) entry which is preliminary data.</text>
</comment>
<dbReference type="SUPFAM" id="SSF82697">
    <property type="entry name" value="PurS-like"/>
    <property type="match status" value="1"/>
</dbReference>
<evidence type="ECO:0000256" key="4">
    <source>
        <dbReference type="ARBA" id="ARBA00022755"/>
    </source>
</evidence>
<dbReference type="EC" id="6.3.5.3" evidence="6"/>
<accession>A0A5C4TKA7</accession>
<evidence type="ECO:0000313" key="7">
    <source>
        <dbReference type="EMBL" id="TNK90938.1"/>
    </source>
</evidence>
<organism evidence="7 8">
    <name type="scientific">Fructilactobacillus sanfranciscensis</name>
    <name type="common">Lactobacillus sanfranciscensis</name>
    <dbReference type="NCBI Taxonomy" id="1625"/>
    <lineage>
        <taxon>Bacteria</taxon>
        <taxon>Bacillati</taxon>
        <taxon>Bacillota</taxon>
        <taxon>Bacilli</taxon>
        <taxon>Lactobacillales</taxon>
        <taxon>Lactobacillaceae</taxon>
        <taxon>Fructilactobacillus</taxon>
    </lineage>
</organism>
<evidence type="ECO:0000256" key="3">
    <source>
        <dbReference type="ARBA" id="ARBA00022741"/>
    </source>
</evidence>
<dbReference type="GO" id="GO:0005524">
    <property type="term" value="F:ATP binding"/>
    <property type="evidence" value="ECO:0007669"/>
    <property type="project" value="UniProtKB-UniRule"/>
</dbReference>